<accession>A0A1G9R985</accession>
<sequence>MLKRWLLSILLNAVALIVVDQLFASFYLEGFGTALLASLILSILNVIIKPLLIIFTLPITFLTLGLFLFVINAITLMITQGLLGSSFVIDGFGLAILAAIILSLLNLLLNRLIRDTVDLNR</sequence>
<feature type="transmembrane region" description="Helical" evidence="1">
    <location>
        <begin position="51"/>
        <end position="75"/>
    </location>
</feature>
<evidence type="ECO:0000256" key="1">
    <source>
        <dbReference type="SAM" id="Phobius"/>
    </source>
</evidence>
<dbReference type="PANTHER" id="PTHR37309">
    <property type="entry name" value="SLR0284 PROTEIN"/>
    <property type="match status" value="1"/>
</dbReference>
<dbReference type="PANTHER" id="PTHR37309:SF1">
    <property type="entry name" value="SLR0284 PROTEIN"/>
    <property type="match status" value="1"/>
</dbReference>
<keyword evidence="3" id="KW-1185">Reference proteome</keyword>
<feature type="transmembrane region" description="Helical" evidence="1">
    <location>
        <begin position="87"/>
        <end position="109"/>
    </location>
</feature>
<dbReference type="OrthoDB" id="7205479at2"/>
<evidence type="ECO:0000313" key="2">
    <source>
        <dbReference type="EMBL" id="SDM19783.1"/>
    </source>
</evidence>
<gene>
    <name evidence="2" type="ORF">SAMN05216244_1882</name>
</gene>
<evidence type="ECO:0000313" key="3">
    <source>
        <dbReference type="Proteomes" id="UP000182347"/>
    </source>
</evidence>
<dbReference type="STRING" id="482461.SAMN05216244_1882"/>
<feature type="transmembrane region" description="Helical" evidence="1">
    <location>
        <begin position="25"/>
        <end position="44"/>
    </location>
</feature>
<protein>
    <submittedName>
        <fullName evidence="2">Putative membrane protein</fullName>
    </submittedName>
</protein>
<reference evidence="3" key="1">
    <citation type="submission" date="2016-10" db="EMBL/GenBank/DDBJ databases">
        <authorList>
            <person name="Varghese N."/>
            <person name="Submissions S."/>
        </authorList>
    </citation>
    <scope>NUCLEOTIDE SEQUENCE [LARGE SCALE GENOMIC DNA]</scope>
    <source>
        <strain evidence="3">CGMCC 1.6199</strain>
    </source>
</reference>
<dbReference type="Pfam" id="PF04020">
    <property type="entry name" value="Phage_holin_4_2"/>
    <property type="match status" value="1"/>
</dbReference>
<proteinExistence type="predicted"/>
<dbReference type="InterPro" id="IPR007165">
    <property type="entry name" value="Phage_holin_4_2"/>
</dbReference>
<dbReference type="Proteomes" id="UP000182347">
    <property type="component" value="Unassembled WGS sequence"/>
</dbReference>
<dbReference type="EMBL" id="FNHF01000002">
    <property type="protein sequence ID" value="SDM19783.1"/>
    <property type="molecule type" value="Genomic_DNA"/>
</dbReference>
<dbReference type="AlphaFoldDB" id="A0A1G9R985"/>
<organism evidence="2 3">
    <name type="scientific">Sediminibacillus halophilus</name>
    <dbReference type="NCBI Taxonomy" id="482461"/>
    <lineage>
        <taxon>Bacteria</taxon>
        <taxon>Bacillati</taxon>
        <taxon>Bacillota</taxon>
        <taxon>Bacilli</taxon>
        <taxon>Bacillales</taxon>
        <taxon>Bacillaceae</taxon>
        <taxon>Sediminibacillus</taxon>
    </lineage>
</organism>
<keyword evidence="1" id="KW-0812">Transmembrane</keyword>
<keyword evidence="1" id="KW-0472">Membrane</keyword>
<keyword evidence="1" id="KW-1133">Transmembrane helix</keyword>
<dbReference type="RefSeq" id="WP_074598570.1">
    <property type="nucleotide sequence ID" value="NZ_FNHF01000002.1"/>
</dbReference>
<name>A0A1G9R985_9BACI</name>